<sequence>MPYKDLPDITQKQIEIIELVYKFRFMNRHQIQKIMGHKDYRRINAWLKDLVDKKYLGRIYSHKLLENTKPAIYYLDNHAILWCRYNMGYKYRQDDELGTREVKKFYDDKNASETFRNHCLTLCDVYLQYKEREKDIKCEYQYLTKTELWTYSKTDKDFDEMKQYIPDVFIEKITESKKDVTSTTFCLELFDSHVPRYALEYKVRQYIKLHDEEDWKRYGGLDEAFPQILFILPNQAKLNKLKNYIQELLSEAYDVEDITFMLTTYKKVMEQGISKDIWNTVTEE</sequence>
<evidence type="ECO:0000313" key="1">
    <source>
        <dbReference type="EMBL" id="OGK22559.1"/>
    </source>
</evidence>
<reference evidence="1 2" key="1">
    <citation type="journal article" date="2016" name="Nat. Commun.">
        <title>Thousands of microbial genomes shed light on interconnected biogeochemical processes in an aquifer system.</title>
        <authorList>
            <person name="Anantharaman K."/>
            <person name="Brown C.T."/>
            <person name="Hug L.A."/>
            <person name="Sharon I."/>
            <person name="Castelle C.J."/>
            <person name="Probst A.J."/>
            <person name="Thomas B.C."/>
            <person name="Singh A."/>
            <person name="Wilkins M.J."/>
            <person name="Karaoz U."/>
            <person name="Brodie E.L."/>
            <person name="Williams K.H."/>
            <person name="Hubbard S.S."/>
            <person name="Banfield J.F."/>
        </authorList>
    </citation>
    <scope>NUCLEOTIDE SEQUENCE [LARGE SCALE GENOMIC DNA]</scope>
</reference>
<evidence type="ECO:0000313" key="2">
    <source>
        <dbReference type="Proteomes" id="UP000177159"/>
    </source>
</evidence>
<accession>A0A1F7GTY9</accession>
<proteinExistence type="predicted"/>
<gene>
    <name evidence="1" type="ORF">A3C24_05345</name>
</gene>
<dbReference type="Pfam" id="PF13814">
    <property type="entry name" value="Replic_Relax"/>
    <property type="match status" value="1"/>
</dbReference>
<name>A0A1F7GTY9_9BACT</name>
<dbReference type="InterPro" id="IPR025855">
    <property type="entry name" value="Replic_Relax"/>
</dbReference>
<comment type="caution">
    <text evidence="1">The sequence shown here is derived from an EMBL/GenBank/DDBJ whole genome shotgun (WGS) entry which is preliminary data.</text>
</comment>
<organism evidence="1 2">
    <name type="scientific">Candidatus Roizmanbacteria bacterium RIFCSPHIGHO2_02_FULL_37_24</name>
    <dbReference type="NCBI Taxonomy" id="1802037"/>
    <lineage>
        <taxon>Bacteria</taxon>
        <taxon>Candidatus Roizmaniibacteriota</taxon>
    </lineage>
</organism>
<evidence type="ECO:0008006" key="3">
    <source>
        <dbReference type="Google" id="ProtNLM"/>
    </source>
</evidence>
<dbReference type="EMBL" id="MFZM01000041">
    <property type="protein sequence ID" value="OGK22559.1"/>
    <property type="molecule type" value="Genomic_DNA"/>
</dbReference>
<dbReference type="AlphaFoldDB" id="A0A1F7GTY9"/>
<dbReference type="Proteomes" id="UP000177159">
    <property type="component" value="Unassembled WGS sequence"/>
</dbReference>
<protein>
    <recommendedName>
        <fullName evidence="3">Replication-relaxation</fullName>
    </recommendedName>
</protein>